<feature type="domain" description="Glycosyltransferase 2-like" evidence="1">
    <location>
        <begin position="24"/>
        <end position="186"/>
    </location>
</feature>
<keyword evidence="2" id="KW-0808">Transferase</keyword>
<dbReference type="Pfam" id="PF00535">
    <property type="entry name" value="Glycos_transf_2"/>
    <property type="match status" value="1"/>
</dbReference>
<dbReference type="RefSeq" id="WP_014424876.1">
    <property type="nucleotide sequence ID" value="NC_017068.1"/>
</dbReference>
<dbReference type="OrthoDB" id="9785185at2"/>
<reference evidence="2 3" key="1">
    <citation type="submission" date="2011-10" db="EMBL/GenBank/DDBJ databases">
        <title>Whole genome sequence of Selenomonas ruminantium subsp. lactilytica TAM6421.</title>
        <authorList>
            <person name="Oguchi A."/>
            <person name="Ankai A."/>
            <person name="Kaneko J."/>
            <person name="Yamada-Narita S."/>
            <person name="Fukui S."/>
            <person name="Takahashi M."/>
            <person name="Onodera T."/>
            <person name="Kojima S."/>
            <person name="Fushimi T."/>
            <person name="Abe N."/>
            <person name="Kamio Y."/>
            <person name="Yamazaki S."/>
            <person name="Fujita N."/>
        </authorList>
    </citation>
    <scope>NUCLEOTIDE SEQUENCE [LARGE SCALE GENOMIC DNA]</scope>
    <source>
        <strain evidence="3">NBRC 103574 / TAM6421</strain>
    </source>
</reference>
<evidence type="ECO:0000259" key="1">
    <source>
        <dbReference type="Pfam" id="PF00535"/>
    </source>
</evidence>
<sequence>MADIKRFEEYGNRVADDYVAGLVSVITPVYNAEKYLKQSIESVLAQTYPHIEMILVDDCSKDNSADIIRKYQQNYPQIKYYLQPQNMGAGYARNKALELAQGQYVAFLDADDVWRPEKIACQIKLMEEKKSPFSYTAIEMIDEDGKLVKSKRDVVESIDYHFLLSNTMIATSTVLIDRMSLGDFRMHLRRGGQDYATWLRLLRNGCNAVGINEVLNMYRVGHNSLSSNKLDSVRQIWEIQTKDEGIKRVIVLFHIMKWCYNSIKKYWL</sequence>
<dbReference type="PATRIC" id="fig|927704.6.peg.1797"/>
<dbReference type="eggNOG" id="COG0463">
    <property type="taxonomic scope" value="Bacteria"/>
</dbReference>
<dbReference type="Gene3D" id="3.90.550.10">
    <property type="entry name" value="Spore Coat Polysaccharide Biosynthesis Protein SpsA, Chain A"/>
    <property type="match status" value="1"/>
</dbReference>
<dbReference type="EMBL" id="AP012292">
    <property type="protein sequence ID" value="BAL83443.1"/>
    <property type="molecule type" value="Genomic_DNA"/>
</dbReference>
<evidence type="ECO:0000313" key="2">
    <source>
        <dbReference type="EMBL" id="BAL83443.1"/>
    </source>
</evidence>
<name>I0GRQ6_SELRL</name>
<dbReference type="KEGG" id="sri:SELR_17350"/>
<dbReference type="HOGENOM" id="CLU_025996_0_3_9"/>
<proteinExistence type="predicted"/>
<dbReference type="SUPFAM" id="SSF53448">
    <property type="entry name" value="Nucleotide-diphospho-sugar transferases"/>
    <property type="match status" value="1"/>
</dbReference>
<dbReference type="PANTHER" id="PTHR22916:SF3">
    <property type="entry name" value="UDP-GLCNAC:BETAGAL BETA-1,3-N-ACETYLGLUCOSAMINYLTRANSFERASE-LIKE PROTEIN 1"/>
    <property type="match status" value="1"/>
</dbReference>
<gene>
    <name evidence="2" type="ordered locus">SELR_17350</name>
</gene>
<dbReference type="InterPro" id="IPR001173">
    <property type="entry name" value="Glyco_trans_2-like"/>
</dbReference>
<dbReference type="CDD" id="cd00761">
    <property type="entry name" value="Glyco_tranf_GTA_type"/>
    <property type="match status" value="1"/>
</dbReference>
<organism evidence="2 3">
    <name type="scientific">Selenomonas ruminantium subsp. lactilytica (strain NBRC 103574 / TAM6421)</name>
    <dbReference type="NCBI Taxonomy" id="927704"/>
    <lineage>
        <taxon>Bacteria</taxon>
        <taxon>Bacillati</taxon>
        <taxon>Bacillota</taxon>
        <taxon>Negativicutes</taxon>
        <taxon>Selenomonadales</taxon>
        <taxon>Selenomonadaceae</taxon>
        <taxon>Selenomonas</taxon>
    </lineage>
</organism>
<accession>I0GRQ6</accession>
<dbReference type="InterPro" id="IPR029044">
    <property type="entry name" value="Nucleotide-diphossugar_trans"/>
</dbReference>
<protein>
    <submittedName>
        <fullName evidence="2">Putative glycosyl transferase family 2 protein</fullName>
    </submittedName>
</protein>
<dbReference type="GO" id="GO:0016758">
    <property type="term" value="F:hexosyltransferase activity"/>
    <property type="evidence" value="ECO:0007669"/>
    <property type="project" value="UniProtKB-ARBA"/>
</dbReference>
<dbReference type="Proteomes" id="UP000007887">
    <property type="component" value="Chromosome"/>
</dbReference>
<dbReference type="PANTHER" id="PTHR22916">
    <property type="entry name" value="GLYCOSYLTRANSFERASE"/>
    <property type="match status" value="1"/>
</dbReference>
<evidence type="ECO:0000313" key="3">
    <source>
        <dbReference type="Proteomes" id="UP000007887"/>
    </source>
</evidence>
<dbReference type="AlphaFoldDB" id="I0GRQ6"/>